<evidence type="ECO:0000313" key="1">
    <source>
        <dbReference type="EMBL" id="GAT54635.1"/>
    </source>
</evidence>
<dbReference type="InterPro" id="IPR009097">
    <property type="entry name" value="Cyclic_Pdiesterase"/>
</dbReference>
<organism evidence="1 2">
    <name type="scientific">Mycena chlorophos</name>
    <name type="common">Agaric fungus</name>
    <name type="synonym">Agaricus chlorophos</name>
    <dbReference type="NCBI Taxonomy" id="658473"/>
    <lineage>
        <taxon>Eukaryota</taxon>
        <taxon>Fungi</taxon>
        <taxon>Dikarya</taxon>
        <taxon>Basidiomycota</taxon>
        <taxon>Agaricomycotina</taxon>
        <taxon>Agaricomycetes</taxon>
        <taxon>Agaricomycetidae</taxon>
        <taxon>Agaricales</taxon>
        <taxon>Marasmiineae</taxon>
        <taxon>Mycenaceae</taxon>
        <taxon>Mycena</taxon>
    </lineage>
</organism>
<dbReference type="InterPro" id="IPR012386">
    <property type="entry name" value="Cyclic-nucl_3Pdiesterase"/>
</dbReference>
<evidence type="ECO:0000313" key="2">
    <source>
        <dbReference type="Proteomes" id="UP000815677"/>
    </source>
</evidence>
<dbReference type="EMBL" id="DF848725">
    <property type="protein sequence ID" value="GAT54634.1"/>
    <property type="molecule type" value="Genomic_DNA"/>
</dbReference>
<dbReference type="EMBL" id="DF848725">
    <property type="protein sequence ID" value="GAT54635.1"/>
    <property type="molecule type" value="Genomic_DNA"/>
</dbReference>
<name>A0ABQ0LU47_MYCCL</name>
<keyword evidence="2" id="KW-1185">Reference proteome</keyword>
<dbReference type="Proteomes" id="UP000815677">
    <property type="component" value="Unassembled WGS sequence"/>
</dbReference>
<dbReference type="Pfam" id="PF07823">
    <property type="entry name" value="CPDase"/>
    <property type="match status" value="1"/>
</dbReference>
<dbReference type="Gene3D" id="3.90.1140.10">
    <property type="entry name" value="Cyclic phosphodiesterase"/>
    <property type="match status" value="1"/>
</dbReference>
<dbReference type="PANTHER" id="PTHR28141">
    <property type="entry name" value="2',3'-CYCLIC-NUCLEOTIDE 3'-PHOSPHODIESTERASE"/>
    <property type="match status" value="1"/>
</dbReference>
<dbReference type="PANTHER" id="PTHR28141:SF1">
    <property type="entry name" value="2',3'-CYCLIC-NUCLEOTIDE 3'-PHOSPHODIESTERASE"/>
    <property type="match status" value="1"/>
</dbReference>
<gene>
    <name evidence="1" type="ORF">MCHLO_11473</name>
</gene>
<proteinExistence type="predicted"/>
<dbReference type="SUPFAM" id="SSF55144">
    <property type="entry name" value="LigT-like"/>
    <property type="match status" value="1"/>
</dbReference>
<sequence length="203" mass="22317">MGLTLWLVPNDENAQKLKRIMAVRPEPPHVVGSSTSYPAFYPHITLASLPSDPEPTPEQIHAAIPPLSQPLDVSFHQVEVGDHYFRSVYIAIQPAADLLALHQHVHHELGIANPRTPKFPHLSLAYITDEDAAAGERARYSDALAKNSKNVSEGDGVSLNCGLNGQDEWLHVLKSLEIWVTRCEGPVETWTVESKIPLKVCAG</sequence>
<accession>A0ABQ0LU47</accession>
<reference evidence="1" key="1">
    <citation type="submission" date="2014-09" db="EMBL/GenBank/DDBJ databases">
        <title>Genome sequence of the luminous mushroom Mycena chlorophos for searching fungal bioluminescence genes.</title>
        <authorList>
            <person name="Tanaka Y."/>
            <person name="Kasuga D."/>
            <person name="Oba Y."/>
            <person name="Hase S."/>
            <person name="Sato K."/>
            <person name="Oba Y."/>
            <person name="Sakakibara Y."/>
        </authorList>
    </citation>
    <scope>NUCLEOTIDE SEQUENCE</scope>
</reference>
<protein>
    <submittedName>
        <fullName evidence="1">Cyclic phosphodiesterase</fullName>
    </submittedName>
</protein>